<gene>
    <name evidence="1" type="ORF">E3T25_11995</name>
</gene>
<comment type="caution">
    <text evidence="1">The sequence shown here is derived from an EMBL/GenBank/DDBJ whole genome shotgun (WGS) entry which is preliminary data.</text>
</comment>
<protein>
    <submittedName>
        <fullName evidence="1">Uncharacterized protein</fullName>
    </submittedName>
</protein>
<dbReference type="RefSeq" id="WP_134374442.1">
    <property type="nucleotide sequence ID" value="NZ_SOGO01000033.1"/>
</dbReference>
<evidence type="ECO:0000313" key="2">
    <source>
        <dbReference type="Proteomes" id="UP000297851"/>
    </source>
</evidence>
<keyword evidence="2" id="KW-1185">Reference proteome</keyword>
<dbReference type="Proteomes" id="UP000297851">
    <property type="component" value="Unassembled WGS sequence"/>
</dbReference>
<organism evidence="1 2">
    <name type="scientific">Cryobacterium sandaracinum</name>
    <dbReference type="NCBI Taxonomy" id="1259247"/>
    <lineage>
        <taxon>Bacteria</taxon>
        <taxon>Bacillati</taxon>
        <taxon>Actinomycetota</taxon>
        <taxon>Actinomycetes</taxon>
        <taxon>Micrococcales</taxon>
        <taxon>Microbacteriaceae</taxon>
        <taxon>Cryobacterium</taxon>
    </lineage>
</organism>
<sequence length="61" mass="7054">MTTRHFETSLMGRGRTFVDRMREVEAGYREVSRELTLSDWNNEPHSKTVLDGLARLTSALQ</sequence>
<reference evidence="1 2" key="1">
    <citation type="submission" date="2019-03" db="EMBL/GenBank/DDBJ databases">
        <title>Genomics of glacier-inhabiting Cryobacterium strains.</title>
        <authorList>
            <person name="Liu Q."/>
            <person name="Xin Y.-H."/>
        </authorList>
    </citation>
    <scope>NUCLEOTIDE SEQUENCE [LARGE SCALE GENOMIC DNA]</scope>
    <source>
        <strain evidence="1 2">TMT2-16</strain>
    </source>
</reference>
<dbReference type="EMBL" id="SOGO01000033">
    <property type="protein sequence ID" value="TFD01258.1"/>
    <property type="molecule type" value="Genomic_DNA"/>
</dbReference>
<accession>A0ABY2J8I6</accession>
<name>A0ABY2J8I6_9MICO</name>
<proteinExistence type="predicted"/>
<evidence type="ECO:0000313" key="1">
    <source>
        <dbReference type="EMBL" id="TFD01258.1"/>
    </source>
</evidence>